<dbReference type="Proteomes" id="UP000186817">
    <property type="component" value="Unassembled WGS sequence"/>
</dbReference>
<evidence type="ECO:0000313" key="2">
    <source>
        <dbReference type="EMBL" id="OLP99655.1"/>
    </source>
</evidence>
<feature type="compositionally biased region" description="Basic and acidic residues" evidence="1">
    <location>
        <begin position="10"/>
        <end position="25"/>
    </location>
</feature>
<feature type="compositionally biased region" description="Basic and acidic residues" evidence="1">
    <location>
        <begin position="34"/>
        <end position="45"/>
    </location>
</feature>
<feature type="compositionally biased region" description="Basic and acidic residues" evidence="1">
    <location>
        <begin position="66"/>
        <end position="80"/>
    </location>
</feature>
<sequence>MAPKKGPKGGNKEDEVKNEEAKSLSDEVGVITDKMLDDATKKVDEKEDEVGADVNASSSSGVITDKTLDDANKKPDENKNKGSSSKVVADVNASSSSGVITDKMLDDATKKADEKKNKFFAVKYLIDSKFKPSDDFIADMEGKDVQFLKTKKSSLQDQIFDLSKELHFIEKKLGDSYKTKLTGADDKTVLQLKKECMRLFPEISGEDDKKIKLISSDMSVPYHNVKVGNRYKDGDIIYLN</sequence>
<gene>
    <name evidence="2" type="ORF">AK812_SmicGene17765</name>
</gene>
<evidence type="ECO:0000256" key="1">
    <source>
        <dbReference type="SAM" id="MobiDB-lite"/>
    </source>
</evidence>
<organism evidence="2 3">
    <name type="scientific">Symbiodinium microadriaticum</name>
    <name type="common">Dinoflagellate</name>
    <name type="synonym">Zooxanthella microadriatica</name>
    <dbReference type="NCBI Taxonomy" id="2951"/>
    <lineage>
        <taxon>Eukaryota</taxon>
        <taxon>Sar</taxon>
        <taxon>Alveolata</taxon>
        <taxon>Dinophyceae</taxon>
        <taxon>Suessiales</taxon>
        <taxon>Symbiodiniaceae</taxon>
        <taxon>Symbiodinium</taxon>
    </lineage>
</organism>
<dbReference type="EMBL" id="LSRX01000354">
    <property type="protein sequence ID" value="OLP99655.1"/>
    <property type="molecule type" value="Genomic_DNA"/>
</dbReference>
<proteinExistence type="predicted"/>
<protein>
    <submittedName>
        <fullName evidence="2">Uncharacterized protein</fullName>
    </submittedName>
</protein>
<keyword evidence="3" id="KW-1185">Reference proteome</keyword>
<accession>A0A1Q9DWU7</accession>
<name>A0A1Q9DWU7_SYMMI</name>
<feature type="compositionally biased region" description="Polar residues" evidence="1">
    <location>
        <begin position="81"/>
        <end position="90"/>
    </location>
</feature>
<evidence type="ECO:0000313" key="3">
    <source>
        <dbReference type="Proteomes" id="UP000186817"/>
    </source>
</evidence>
<reference evidence="2 3" key="1">
    <citation type="submission" date="2016-02" db="EMBL/GenBank/DDBJ databases">
        <title>Genome analysis of coral dinoflagellate symbionts highlights evolutionary adaptations to a symbiotic lifestyle.</title>
        <authorList>
            <person name="Aranda M."/>
            <person name="Li Y."/>
            <person name="Liew Y.J."/>
            <person name="Baumgarten S."/>
            <person name="Simakov O."/>
            <person name="Wilson M."/>
            <person name="Piel J."/>
            <person name="Ashoor H."/>
            <person name="Bougouffa S."/>
            <person name="Bajic V.B."/>
            <person name="Ryu T."/>
            <person name="Ravasi T."/>
            <person name="Bayer T."/>
            <person name="Micklem G."/>
            <person name="Kim H."/>
            <person name="Bhak J."/>
            <person name="Lajeunesse T.C."/>
            <person name="Voolstra C.R."/>
        </authorList>
    </citation>
    <scope>NUCLEOTIDE SEQUENCE [LARGE SCALE GENOMIC DNA]</scope>
    <source>
        <strain evidence="2 3">CCMP2467</strain>
    </source>
</reference>
<dbReference type="AlphaFoldDB" id="A0A1Q9DWU7"/>
<comment type="caution">
    <text evidence="2">The sequence shown here is derived from an EMBL/GenBank/DDBJ whole genome shotgun (WGS) entry which is preliminary data.</text>
</comment>
<feature type="region of interest" description="Disordered" evidence="1">
    <location>
        <begin position="1"/>
        <end position="90"/>
    </location>
</feature>